<dbReference type="VEuPathDB" id="VectorBase:CSON002064"/>
<accession>Q66U31</accession>
<evidence type="ECO:0000256" key="1">
    <source>
        <dbReference type="SAM" id="SignalP"/>
    </source>
</evidence>
<dbReference type="EMBL" id="AY603612">
    <property type="protein sequence ID" value="AAU06522.1"/>
    <property type="molecule type" value="mRNA"/>
</dbReference>
<keyword evidence="1" id="KW-0732">Signal</keyword>
<sequence>MEIKATIVILILSAVLVTSFDLKDALPGHVTDDQTTTVKPGVVQRTADISDDDLLAILNEDKKKSKSPSSSQVKDKQNFLKAMQSKLKSIKFDHVDTKLASRLNYPYVQSCNSILKWISSISNTKKVVNCFDNIEIYFQSLINDASNSYSKKKVNLQVVEKQFKEKLYGTLSSLRQCLISSLRKMRRKKSATTGSNFEKEYKLRH</sequence>
<organism evidence="2">
    <name type="scientific">Culicoides sonorensis</name>
    <name type="common">Biting midge</name>
    <dbReference type="NCBI Taxonomy" id="179676"/>
    <lineage>
        <taxon>Eukaryota</taxon>
        <taxon>Metazoa</taxon>
        <taxon>Ecdysozoa</taxon>
        <taxon>Arthropoda</taxon>
        <taxon>Hexapoda</taxon>
        <taxon>Insecta</taxon>
        <taxon>Pterygota</taxon>
        <taxon>Neoptera</taxon>
        <taxon>Endopterygota</taxon>
        <taxon>Diptera</taxon>
        <taxon>Nematocera</taxon>
        <taxon>Chironomoidea</taxon>
        <taxon>Ceratopogonidae</taxon>
        <taxon>Ceratopogoninae</taxon>
        <taxon>Culicoides</taxon>
        <taxon>Monoculicoides</taxon>
    </lineage>
</organism>
<protein>
    <submittedName>
        <fullName evidence="2">Uncharacterized protein</fullName>
    </submittedName>
</protein>
<proteinExistence type="evidence at transcript level"/>
<reference evidence="2" key="1">
    <citation type="submission" date="2004-04" db="EMBL/GenBank/DDBJ databases">
        <title>Midgut and salivary gland transcriptomes of the arbovirus vector Culicoides sonorensis (Diptera: Ceratopogonidae).</title>
        <authorList>
            <person name="Campbell C.L."/>
            <person name="VanDyke K.A."/>
            <person name="Letchworth G.J."/>
            <person name="Wilson W.C."/>
        </authorList>
    </citation>
    <scope>NUCLEOTIDE SEQUENCE</scope>
</reference>
<dbReference type="AlphaFoldDB" id="Q66U31"/>
<name>Q66U31_CULSO</name>
<feature type="signal peptide" evidence="1">
    <location>
        <begin position="1"/>
        <end position="19"/>
    </location>
</feature>
<feature type="chain" id="PRO_5004268840" evidence="1">
    <location>
        <begin position="20"/>
        <end position="205"/>
    </location>
</feature>
<evidence type="ECO:0000313" key="2">
    <source>
        <dbReference type="EMBL" id="AAU06522.1"/>
    </source>
</evidence>